<dbReference type="GO" id="GO:0000502">
    <property type="term" value="C:proteasome complex"/>
    <property type="evidence" value="ECO:0007669"/>
    <property type="project" value="UniProtKB-KW"/>
</dbReference>
<proteinExistence type="predicted"/>
<evidence type="ECO:0000313" key="1">
    <source>
        <dbReference type="EMBL" id="MDQ1210357.1"/>
    </source>
</evidence>
<dbReference type="InterPro" id="IPR029055">
    <property type="entry name" value="Ntn_hydrolases_N"/>
</dbReference>
<sequence>MEVEDMTYCCALRLQDGLVFISDTRTNAGVDQISVFRKLYTFGKEGDRFIAIQTAGNLATTQAVIGHLRNQLTLQEQPNLYTVNTMFEVAQLVGRTLRKIIEDVTEDTQEQSNYYCSLIVGGQIGEAEMQLYNIYPQGNFICATKDTPFFQIGESKYGKPILDRALTYEMPLDEAVRCSLISFDSTLRSNVSVGLPLDTLIYRADSLKMPRGKRITHDDEYFQQISKQWSETLRRGLHEIPKPTEDYLE</sequence>
<dbReference type="CDD" id="cd03765">
    <property type="entry name" value="proteasome_beta_bacterial"/>
    <property type="match status" value="1"/>
</dbReference>
<evidence type="ECO:0000313" key="2">
    <source>
        <dbReference type="Proteomes" id="UP001233360"/>
    </source>
</evidence>
<dbReference type="GO" id="GO:0008233">
    <property type="term" value="F:peptidase activity"/>
    <property type="evidence" value="ECO:0007669"/>
    <property type="project" value="UniProtKB-KW"/>
</dbReference>
<keyword evidence="2" id="KW-1185">Reference proteome</keyword>
<keyword evidence="1" id="KW-0378">Hydrolase</keyword>
<protein>
    <submittedName>
        <fullName evidence="1">Proteasome-type protease</fullName>
    </submittedName>
</protein>
<keyword evidence="1" id="KW-0645">Protease</keyword>
<keyword evidence="1" id="KW-0647">Proteasome</keyword>
<dbReference type="InterPro" id="IPR016545">
    <property type="entry name" value="UCP009120_prtse"/>
</dbReference>
<dbReference type="Pfam" id="PF00227">
    <property type="entry name" value="Proteasome"/>
    <property type="match status" value="1"/>
</dbReference>
<comment type="caution">
    <text evidence="1">The sequence shown here is derived from an EMBL/GenBank/DDBJ whole genome shotgun (WGS) entry which is preliminary data.</text>
</comment>
<reference evidence="1 2" key="1">
    <citation type="submission" date="2023-07" db="EMBL/GenBank/DDBJ databases">
        <title>Functional and genomic diversity of the sorghum phyllosphere microbiome.</title>
        <authorList>
            <person name="Shade A."/>
        </authorList>
    </citation>
    <scope>NUCLEOTIDE SEQUENCE [LARGE SCALE GENOMIC DNA]</scope>
    <source>
        <strain evidence="1 2">SORGH_AS_0887</strain>
    </source>
</reference>
<accession>A0ABU0V0N4</accession>
<organism evidence="1 2">
    <name type="scientific">Acinetobacter baylyi</name>
    <dbReference type="NCBI Taxonomy" id="202950"/>
    <lineage>
        <taxon>Bacteria</taxon>
        <taxon>Pseudomonadati</taxon>
        <taxon>Pseudomonadota</taxon>
        <taxon>Gammaproteobacteria</taxon>
        <taxon>Moraxellales</taxon>
        <taxon>Moraxellaceae</taxon>
        <taxon>Acinetobacter</taxon>
    </lineage>
</organism>
<dbReference type="EMBL" id="JAUTBK010000002">
    <property type="protein sequence ID" value="MDQ1210357.1"/>
    <property type="molecule type" value="Genomic_DNA"/>
</dbReference>
<dbReference type="Proteomes" id="UP001233360">
    <property type="component" value="Unassembled WGS sequence"/>
</dbReference>
<dbReference type="SUPFAM" id="SSF56235">
    <property type="entry name" value="N-terminal nucleophile aminohydrolases (Ntn hydrolases)"/>
    <property type="match status" value="1"/>
</dbReference>
<dbReference type="GO" id="GO:0006508">
    <property type="term" value="P:proteolysis"/>
    <property type="evidence" value="ECO:0007669"/>
    <property type="project" value="UniProtKB-KW"/>
</dbReference>
<dbReference type="Gene3D" id="3.60.20.10">
    <property type="entry name" value="Glutamine Phosphoribosylpyrophosphate, subunit 1, domain 1"/>
    <property type="match status" value="1"/>
</dbReference>
<gene>
    <name evidence="1" type="ORF">QE380_003280</name>
</gene>
<dbReference type="PIRSF" id="PIRSF009120">
    <property type="entry name" value="UCP009120_prtse"/>
    <property type="match status" value="1"/>
</dbReference>
<name>A0ABU0V0N4_ACIBI</name>
<dbReference type="InterPro" id="IPR001353">
    <property type="entry name" value="Proteasome_sua/b"/>
</dbReference>